<dbReference type="InterPro" id="IPR021251">
    <property type="entry name" value="DUF2793"/>
</dbReference>
<comment type="caution">
    <text evidence="1">The sequence shown here is derived from an EMBL/GenBank/DDBJ whole genome shotgun (WGS) entry which is preliminary data.</text>
</comment>
<dbReference type="Proteomes" id="UP000279673">
    <property type="component" value="Unassembled WGS sequence"/>
</dbReference>
<organism evidence="1 2">
    <name type="scientific">Paenirhodobacter hankyongi</name>
    <dbReference type="NCBI Taxonomy" id="2294033"/>
    <lineage>
        <taxon>Bacteria</taxon>
        <taxon>Pseudomonadati</taxon>
        <taxon>Pseudomonadota</taxon>
        <taxon>Alphaproteobacteria</taxon>
        <taxon>Rhodobacterales</taxon>
        <taxon>Rhodobacter group</taxon>
        <taxon>Paenirhodobacter</taxon>
    </lineage>
</organism>
<dbReference type="Pfam" id="PF10983">
    <property type="entry name" value="DUF2793"/>
    <property type="match status" value="1"/>
</dbReference>
<dbReference type="AlphaFoldDB" id="A0A421BSL2"/>
<keyword evidence="2" id="KW-1185">Reference proteome</keyword>
<gene>
    <name evidence="1" type="ORF">DYS74_05270</name>
</gene>
<reference evidence="1 2" key="1">
    <citation type="submission" date="2018-10" db="EMBL/GenBank/DDBJ databases">
        <title>Rhodobacter sp . BO-81.</title>
        <authorList>
            <person name="Im W.T."/>
        </authorList>
    </citation>
    <scope>NUCLEOTIDE SEQUENCE [LARGE SCALE GENOMIC DNA]</scope>
    <source>
        <strain evidence="1 2">BO-81</strain>
    </source>
</reference>
<accession>A0A421BSL2</accession>
<dbReference type="EMBL" id="RCHI01000004">
    <property type="protein sequence ID" value="RLL71291.1"/>
    <property type="molecule type" value="Genomic_DNA"/>
</dbReference>
<name>A0A421BSL2_9RHOB</name>
<protein>
    <submittedName>
        <fullName evidence="1">DUF2793 domain-containing protein</fullName>
    </submittedName>
</protein>
<evidence type="ECO:0000313" key="1">
    <source>
        <dbReference type="EMBL" id="RLL71291.1"/>
    </source>
</evidence>
<dbReference type="RefSeq" id="WP_121531648.1">
    <property type="nucleotide sequence ID" value="NZ_RCHI01000004.1"/>
</dbReference>
<evidence type="ECO:0000313" key="2">
    <source>
        <dbReference type="Proteomes" id="UP000279673"/>
    </source>
</evidence>
<proteinExistence type="predicted"/>
<sequence length="346" mass="35792">MADTTANLDLPRILPAQAQKHVTHNEALQLLDAVVQLVVQGFDADTPPATPGEGEVWALGAVPTGAWEGQAGRLAVRAGTGWLFAAPRPGWRAWGRAEADLRIWDGAGWGSLFAGRAGLGINTGFDAANRLSVAAPATLLSHEGAGHQLKINKAGAAETAALLFQSGWSGRAEMGLAGNDDFSVKVSADGSSWIAALTLNRTNGHLGGAAVQQSASDITAGRLMRADYGFCRGNILGTVGQAAGVPTGAVIERGTNANGDYVRFADGTQICLREVSTLTTGGAAVTFPASFISAGAYRGSGMARSTTPVVTAVDSKTATQINVSCWDLSGARVSRQVDLMFVGRWF</sequence>